<keyword evidence="3" id="KW-1185">Reference proteome</keyword>
<evidence type="ECO:0000313" key="3">
    <source>
        <dbReference type="Proteomes" id="UP001500893"/>
    </source>
</evidence>
<evidence type="ECO:0000256" key="1">
    <source>
        <dbReference type="SAM" id="Phobius"/>
    </source>
</evidence>
<dbReference type="EMBL" id="BAAAVM010000117">
    <property type="protein sequence ID" value="GAA2774222.1"/>
    <property type="molecule type" value="Genomic_DNA"/>
</dbReference>
<feature type="transmembrane region" description="Helical" evidence="1">
    <location>
        <begin position="139"/>
        <end position="157"/>
    </location>
</feature>
<comment type="caution">
    <text evidence="2">The sequence shown here is derived from an EMBL/GenBank/DDBJ whole genome shotgun (WGS) entry which is preliminary data.</text>
</comment>
<dbReference type="SUPFAM" id="SSF103473">
    <property type="entry name" value="MFS general substrate transporter"/>
    <property type="match status" value="1"/>
</dbReference>
<organism evidence="2 3">
    <name type="scientific">Streptomyces rameus</name>
    <dbReference type="NCBI Taxonomy" id="68261"/>
    <lineage>
        <taxon>Bacteria</taxon>
        <taxon>Bacillati</taxon>
        <taxon>Actinomycetota</taxon>
        <taxon>Actinomycetes</taxon>
        <taxon>Kitasatosporales</taxon>
        <taxon>Streptomycetaceae</taxon>
        <taxon>Streptomyces</taxon>
    </lineage>
</organism>
<feature type="transmembrane region" description="Helical" evidence="1">
    <location>
        <begin position="77"/>
        <end position="103"/>
    </location>
</feature>
<accession>A0ABP6HIC3</accession>
<feature type="transmembrane region" description="Helical" evidence="1">
    <location>
        <begin position="303"/>
        <end position="323"/>
    </location>
</feature>
<keyword evidence="1" id="KW-0812">Transmembrane</keyword>
<sequence>MSAPRTLPWPLVALFTAGYLAPYLLPTTVGRLDSGLPLTATQAGAIGSALLLSSATAGFLLASRADRFGPRALARTGLALAAAGYGGAALTAAVPAVVVGAVIGGFGSGTVTAVAASGIAALGAPAARTQPRAWDPHRVTTLGLLGVSALAGALYLTIPRLGPGHGQPLAAVALTALAVWPLTGRLPGRTAPARPTAGRGRLPRPRAGLLLTAALPFWSLAQNSLWGVSGRIGLDQARLSEVTVGAVFAVALGAGLVGVVGAGALGQRLGQAVPIGAGTALIAVCIALSASARDLPAFAAGEISWNLLYPVVLSYVIGLAASLDPRGRWAVLVGSASSLGTAAGPLTGSVLAAGTGFPVMGRLLGAGLLLVAVPMTAVALRAGRRTPHGEIPVVDIPVVDIPVVEIPVLEIPVRETPVVEIPVVEIPLAGVPAPQAPAVEIPVVEVALGTPAVPAQRAYDTASANT</sequence>
<dbReference type="Proteomes" id="UP001500893">
    <property type="component" value="Unassembled WGS sequence"/>
</dbReference>
<gene>
    <name evidence="2" type="ORF">GCM10010521_60670</name>
</gene>
<keyword evidence="1" id="KW-0472">Membrane</keyword>
<feature type="transmembrane region" description="Helical" evidence="1">
    <location>
        <begin position="109"/>
        <end position="127"/>
    </location>
</feature>
<feature type="transmembrane region" description="Helical" evidence="1">
    <location>
        <begin position="272"/>
        <end position="291"/>
    </location>
</feature>
<name>A0ABP6HIC3_9ACTN</name>
<dbReference type="InterPro" id="IPR036259">
    <property type="entry name" value="MFS_trans_sf"/>
</dbReference>
<protein>
    <submittedName>
        <fullName evidence="2">MFS transporter</fullName>
    </submittedName>
</protein>
<feature type="transmembrane region" description="Helical" evidence="1">
    <location>
        <begin position="45"/>
        <end position="65"/>
    </location>
</feature>
<dbReference type="Gene3D" id="1.20.1250.20">
    <property type="entry name" value="MFS general substrate transporter like domains"/>
    <property type="match status" value="2"/>
</dbReference>
<reference evidence="3" key="1">
    <citation type="journal article" date="2019" name="Int. J. Syst. Evol. Microbiol.">
        <title>The Global Catalogue of Microorganisms (GCM) 10K type strain sequencing project: providing services to taxonomists for standard genome sequencing and annotation.</title>
        <authorList>
            <consortium name="The Broad Institute Genomics Platform"/>
            <consortium name="The Broad Institute Genome Sequencing Center for Infectious Disease"/>
            <person name="Wu L."/>
            <person name="Ma J."/>
        </authorList>
    </citation>
    <scope>NUCLEOTIDE SEQUENCE [LARGE SCALE GENOMIC DNA]</scope>
    <source>
        <strain evidence="3">JCM 11574</strain>
    </source>
</reference>
<evidence type="ECO:0000313" key="2">
    <source>
        <dbReference type="EMBL" id="GAA2774222.1"/>
    </source>
</evidence>
<feature type="transmembrane region" description="Helical" evidence="1">
    <location>
        <begin position="169"/>
        <end position="186"/>
    </location>
</feature>
<feature type="transmembrane region" description="Helical" evidence="1">
    <location>
        <begin position="246"/>
        <end position="265"/>
    </location>
</feature>
<feature type="transmembrane region" description="Helical" evidence="1">
    <location>
        <begin position="7"/>
        <end position="25"/>
    </location>
</feature>
<feature type="transmembrane region" description="Helical" evidence="1">
    <location>
        <begin position="330"/>
        <end position="353"/>
    </location>
</feature>
<proteinExistence type="predicted"/>
<keyword evidence="1" id="KW-1133">Transmembrane helix</keyword>
<feature type="transmembrane region" description="Helical" evidence="1">
    <location>
        <begin position="359"/>
        <end position="380"/>
    </location>
</feature>
<dbReference type="RefSeq" id="WP_345057925.1">
    <property type="nucleotide sequence ID" value="NZ_BAAAVM010000117.1"/>
</dbReference>
<feature type="transmembrane region" description="Helical" evidence="1">
    <location>
        <begin position="207"/>
        <end position="226"/>
    </location>
</feature>